<dbReference type="Proteomes" id="UP000001366">
    <property type="component" value="Chromosome"/>
</dbReference>
<evidence type="ECO:0000313" key="2">
    <source>
        <dbReference type="Proteomes" id="UP000001366"/>
    </source>
</evidence>
<proteinExistence type="predicted"/>
<dbReference type="STRING" id="123214.PERMA_0671"/>
<dbReference type="PaxDb" id="123214-PERMA_0671"/>
<dbReference type="RefSeq" id="WP_012676678.1">
    <property type="nucleotide sequence ID" value="NC_012440.1"/>
</dbReference>
<dbReference type="AlphaFoldDB" id="C0QP64"/>
<dbReference type="KEGG" id="pmx:PERMA_0671"/>
<name>C0QP64_PERMH</name>
<accession>C0QP64</accession>
<keyword evidence="2" id="KW-1185">Reference proteome</keyword>
<evidence type="ECO:0000313" key="1">
    <source>
        <dbReference type="EMBL" id="ACO04440.1"/>
    </source>
</evidence>
<dbReference type="EMBL" id="CP001230">
    <property type="protein sequence ID" value="ACO04440.1"/>
    <property type="molecule type" value="Genomic_DNA"/>
</dbReference>
<sequence>MKTLLYPCCGTEDLYYFLYRFMDDVDRFIFADLNFRRYFYIDAVNKVSKIGKVIKTERQGRFYLSREKGYLEVEPEYFYITFIYKGKGNFI</sequence>
<dbReference type="HOGENOM" id="CLU_2424341_0_0_0"/>
<gene>
    <name evidence="1" type="ordered locus">PERMA_0671</name>
</gene>
<reference evidence="1 2" key="1">
    <citation type="journal article" date="2009" name="J. Bacteriol.">
        <title>Complete and draft genome sequences of six members of the Aquificales.</title>
        <authorList>
            <person name="Reysenbach A.L."/>
            <person name="Hamamura N."/>
            <person name="Podar M."/>
            <person name="Griffiths E."/>
            <person name="Ferreira S."/>
            <person name="Hochstein R."/>
            <person name="Heidelberg J."/>
            <person name="Johnson J."/>
            <person name="Mead D."/>
            <person name="Pohorille A."/>
            <person name="Sarmiento M."/>
            <person name="Schweighofer K."/>
            <person name="Seshadri R."/>
            <person name="Voytek M.A."/>
        </authorList>
    </citation>
    <scope>NUCLEOTIDE SEQUENCE [LARGE SCALE GENOMIC DNA]</scope>
    <source>
        <strain evidence="2">DSM 14350 / EX-H1</strain>
    </source>
</reference>
<protein>
    <submittedName>
        <fullName evidence="1">Uncharacterized protein</fullName>
    </submittedName>
</protein>
<organism evidence="1 2">
    <name type="scientific">Persephonella marina (strain DSM 14350 / EX-H1)</name>
    <dbReference type="NCBI Taxonomy" id="123214"/>
    <lineage>
        <taxon>Bacteria</taxon>
        <taxon>Pseudomonadati</taxon>
        <taxon>Aquificota</taxon>
        <taxon>Aquificia</taxon>
        <taxon>Aquificales</taxon>
        <taxon>Hydrogenothermaceae</taxon>
        <taxon>Persephonella</taxon>
    </lineage>
</organism>